<feature type="non-terminal residue" evidence="1">
    <location>
        <position position="23"/>
    </location>
</feature>
<dbReference type="Proteomes" id="UP000265520">
    <property type="component" value="Unassembled WGS sequence"/>
</dbReference>
<name>A0A392W2F8_9FABA</name>
<proteinExistence type="predicted"/>
<dbReference type="EMBL" id="LXQA011357094">
    <property type="protein sequence ID" value="MCI94477.1"/>
    <property type="molecule type" value="Genomic_DNA"/>
</dbReference>
<sequence length="23" mass="2423">MTYSRPCTVVLTISGSVTFSVSS</sequence>
<protein>
    <submittedName>
        <fullName evidence="1">Uncharacterized protein</fullName>
    </submittedName>
</protein>
<evidence type="ECO:0000313" key="1">
    <source>
        <dbReference type="EMBL" id="MCI94477.1"/>
    </source>
</evidence>
<dbReference type="AlphaFoldDB" id="A0A392W2F8"/>
<reference evidence="1 2" key="1">
    <citation type="journal article" date="2018" name="Front. Plant Sci.">
        <title>Red Clover (Trifolium pratense) and Zigzag Clover (T. medium) - A Picture of Genomic Similarities and Differences.</title>
        <authorList>
            <person name="Dluhosova J."/>
            <person name="Istvanek J."/>
            <person name="Nedelnik J."/>
            <person name="Repkova J."/>
        </authorList>
    </citation>
    <scope>NUCLEOTIDE SEQUENCE [LARGE SCALE GENOMIC DNA]</scope>
    <source>
        <strain evidence="2">cv. 10/8</strain>
        <tissue evidence="1">Leaf</tissue>
    </source>
</reference>
<organism evidence="1 2">
    <name type="scientific">Trifolium medium</name>
    <dbReference type="NCBI Taxonomy" id="97028"/>
    <lineage>
        <taxon>Eukaryota</taxon>
        <taxon>Viridiplantae</taxon>
        <taxon>Streptophyta</taxon>
        <taxon>Embryophyta</taxon>
        <taxon>Tracheophyta</taxon>
        <taxon>Spermatophyta</taxon>
        <taxon>Magnoliopsida</taxon>
        <taxon>eudicotyledons</taxon>
        <taxon>Gunneridae</taxon>
        <taxon>Pentapetalae</taxon>
        <taxon>rosids</taxon>
        <taxon>fabids</taxon>
        <taxon>Fabales</taxon>
        <taxon>Fabaceae</taxon>
        <taxon>Papilionoideae</taxon>
        <taxon>50 kb inversion clade</taxon>
        <taxon>NPAAA clade</taxon>
        <taxon>Hologalegina</taxon>
        <taxon>IRL clade</taxon>
        <taxon>Trifolieae</taxon>
        <taxon>Trifolium</taxon>
    </lineage>
</organism>
<evidence type="ECO:0000313" key="2">
    <source>
        <dbReference type="Proteomes" id="UP000265520"/>
    </source>
</evidence>
<comment type="caution">
    <text evidence="1">The sequence shown here is derived from an EMBL/GenBank/DDBJ whole genome shotgun (WGS) entry which is preliminary data.</text>
</comment>
<keyword evidence="2" id="KW-1185">Reference proteome</keyword>
<accession>A0A392W2F8</accession>